<feature type="non-terminal residue" evidence="2">
    <location>
        <position position="1"/>
    </location>
</feature>
<keyword evidence="1" id="KW-0472">Membrane</keyword>
<dbReference type="AlphaFoldDB" id="A0AAD8AGJ4"/>
<organism evidence="2 3">
    <name type="scientific">Diploptera punctata</name>
    <name type="common">Pacific beetle cockroach</name>
    <dbReference type="NCBI Taxonomy" id="6984"/>
    <lineage>
        <taxon>Eukaryota</taxon>
        <taxon>Metazoa</taxon>
        <taxon>Ecdysozoa</taxon>
        <taxon>Arthropoda</taxon>
        <taxon>Hexapoda</taxon>
        <taxon>Insecta</taxon>
        <taxon>Pterygota</taxon>
        <taxon>Neoptera</taxon>
        <taxon>Polyneoptera</taxon>
        <taxon>Dictyoptera</taxon>
        <taxon>Blattodea</taxon>
        <taxon>Blaberoidea</taxon>
        <taxon>Blaberidae</taxon>
        <taxon>Diplopterinae</taxon>
        <taxon>Diploptera</taxon>
    </lineage>
</organism>
<keyword evidence="1" id="KW-1133">Transmembrane helix</keyword>
<evidence type="ECO:0000256" key="1">
    <source>
        <dbReference type="SAM" id="Phobius"/>
    </source>
</evidence>
<name>A0AAD8AGJ4_DIPPU</name>
<gene>
    <name evidence="2" type="ORF">L9F63_026723</name>
</gene>
<keyword evidence="3" id="KW-1185">Reference proteome</keyword>
<proteinExistence type="predicted"/>
<sequence>YIYVFLNTGTALFNRNYDYRIFIGISIYNVAICFSTSVVLILTSSISCLIICMT</sequence>
<accession>A0AAD8AGJ4</accession>
<evidence type="ECO:0000313" key="3">
    <source>
        <dbReference type="Proteomes" id="UP001233999"/>
    </source>
</evidence>
<reference evidence="2" key="1">
    <citation type="journal article" date="2023" name="IScience">
        <title>Live-bearing cockroach genome reveals convergent evolutionary mechanisms linked to viviparity in insects and beyond.</title>
        <authorList>
            <person name="Fouks B."/>
            <person name="Harrison M.C."/>
            <person name="Mikhailova A.A."/>
            <person name="Marchal E."/>
            <person name="English S."/>
            <person name="Carruthers M."/>
            <person name="Jennings E.C."/>
            <person name="Chiamaka E.L."/>
            <person name="Frigard R.A."/>
            <person name="Pippel M."/>
            <person name="Attardo G.M."/>
            <person name="Benoit J.B."/>
            <person name="Bornberg-Bauer E."/>
            <person name="Tobe S.S."/>
        </authorList>
    </citation>
    <scope>NUCLEOTIDE SEQUENCE</scope>
    <source>
        <strain evidence="2">Stay&amp;Tobe</strain>
    </source>
</reference>
<comment type="caution">
    <text evidence="2">The sequence shown here is derived from an EMBL/GenBank/DDBJ whole genome shotgun (WGS) entry which is preliminary data.</text>
</comment>
<reference evidence="2" key="2">
    <citation type="submission" date="2023-05" db="EMBL/GenBank/DDBJ databases">
        <authorList>
            <person name="Fouks B."/>
        </authorList>
    </citation>
    <scope>NUCLEOTIDE SEQUENCE</scope>
    <source>
        <strain evidence="2">Stay&amp;Tobe</strain>
        <tissue evidence="2">Testes</tissue>
    </source>
</reference>
<protein>
    <submittedName>
        <fullName evidence="2">Uncharacterized protein</fullName>
    </submittedName>
</protein>
<keyword evidence="1" id="KW-0812">Transmembrane</keyword>
<evidence type="ECO:0000313" key="2">
    <source>
        <dbReference type="EMBL" id="KAJ9598743.1"/>
    </source>
</evidence>
<feature type="non-terminal residue" evidence="2">
    <location>
        <position position="54"/>
    </location>
</feature>
<dbReference type="EMBL" id="JASPKZ010001174">
    <property type="protein sequence ID" value="KAJ9598743.1"/>
    <property type="molecule type" value="Genomic_DNA"/>
</dbReference>
<dbReference type="Proteomes" id="UP001233999">
    <property type="component" value="Unassembled WGS sequence"/>
</dbReference>
<feature type="transmembrane region" description="Helical" evidence="1">
    <location>
        <begin position="21"/>
        <end position="52"/>
    </location>
</feature>